<feature type="compositionally biased region" description="Basic and acidic residues" evidence="1">
    <location>
        <begin position="36"/>
        <end position="45"/>
    </location>
</feature>
<evidence type="ECO:0000313" key="3">
    <source>
        <dbReference type="Proteomes" id="UP001515683"/>
    </source>
</evidence>
<feature type="compositionally biased region" description="Basic and acidic residues" evidence="1">
    <location>
        <begin position="14"/>
        <end position="23"/>
    </location>
</feature>
<keyword evidence="3" id="KW-1185">Reference proteome</keyword>
<dbReference type="InterPro" id="IPR019626">
    <property type="entry name" value="Stress-induced_KGG_rpt"/>
</dbReference>
<dbReference type="Pfam" id="PF10685">
    <property type="entry name" value="KGG"/>
    <property type="match status" value="2"/>
</dbReference>
<feature type="region of interest" description="Disordered" evidence="1">
    <location>
        <begin position="1"/>
        <end position="58"/>
    </location>
</feature>
<sequence>MTTRRGGKGNFAEDTDRAREAGKKGGAMSGGNFKNDPARAAEAGRKGGRKKKPDSTSD</sequence>
<organism evidence="2 3">
    <name type="scientific">Candidatus Pantoea multigeneris</name>
    <dbReference type="NCBI Taxonomy" id="2608357"/>
    <lineage>
        <taxon>Bacteria</taxon>
        <taxon>Pseudomonadati</taxon>
        <taxon>Pseudomonadota</taxon>
        <taxon>Gammaproteobacteria</taxon>
        <taxon>Enterobacterales</taxon>
        <taxon>Erwiniaceae</taxon>
        <taxon>Pantoea</taxon>
    </lineage>
</organism>
<comment type="caution">
    <text evidence="2">The sequence shown here is derived from an EMBL/GenBank/DDBJ whole genome shotgun (WGS) entry which is preliminary data.</text>
</comment>
<protein>
    <submittedName>
        <fullName evidence="2">General stress protein</fullName>
    </submittedName>
</protein>
<gene>
    <name evidence="2" type="ORF">F3J40_01235</name>
</gene>
<dbReference type="RefSeq" id="WP_167012147.1">
    <property type="nucleotide sequence ID" value="NZ_VWXF01000001.1"/>
</dbReference>
<evidence type="ECO:0000256" key="1">
    <source>
        <dbReference type="SAM" id="MobiDB-lite"/>
    </source>
</evidence>
<dbReference type="Proteomes" id="UP001515683">
    <property type="component" value="Unassembled WGS sequence"/>
</dbReference>
<dbReference type="EMBL" id="VWXF01000001">
    <property type="protein sequence ID" value="NIF20243.1"/>
    <property type="molecule type" value="Genomic_DNA"/>
</dbReference>
<reference evidence="2 3" key="1">
    <citation type="journal article" date="2019" name="bioRxiv">
        <title>Bacteria contribute to plant secondary compound degradation in a generalist herbivore system.</title>
        <authorList>
            <person name="Francoeur C.B."/>
            <person name="Khadempour L."/>
            <person name="Moreira-Soto R.D."/>
            <person name="Gotting K."/>
            <person name="Book A.J."/>
            <person name="Pinto-Tomas A.A."/>
            <person name="Keefover-Ring K."/>
            <person name="Currie C.R."/>
        </authorList>
    </citation>
    <scope>NUCLEOTIDE SEQUENCE [LARGE SCALE GENOMIC DNA]</scope>
    <source>
        <strain evidence="2">Acro-835</strain>
    </source>
</reference>
<proteinExistence type="predicted"/>
<evidence type="ECO:0000313" key="2">
    <source>
        <dbReference type="EMBL" id="NIF20243.1"/>
    </source>
</evidence>
<accession>A0ABX0R4A9</accession>
<name>A0ABX0R4A9_9GAMM</name>